<protein>
    <submittedName>
        <fullName evidence="2">Uncharacterized protein</fullName>
    </submittedName>
</protein>
<gene>
    <name evidence="2" type="ORF">H2200_000482</name>
</gene>
<dbReference type="EMBL" id="JAPDRK010000001">
    <property type="protein sequence ID" value="KAJ9616763.1"/>
    <property type="molecule type" value="Genomic_DNA"/>
</dbReference>
<dbReference type="AlphaFoldDB" id="A0AA39CQZ7"/>
<dbReference type="Proteomes" id="UP001172673">
    <property type="component" value="Unassembled WGS sequence"/>
</dbReference>
<reference evidence="2" key="1">
    <citation type="submission" date="2022-10" db="EMBL/GenBank/DDBJ databases">
        <title>Culturing micro-colonial fungi from biological soil crusts in the Mojave desert and describing Neophaeococcomyces mojavensis, and introducing the new genera and species Taxawa tesnikishii.</title>
        <authorList>
            <person name="Kurbessoian T."/>
            <person name="Stajich J.E."/>
        </authorList>
    </citation>
    <scope>NUCLEOTIDE SEQUENCE</scope>
    <source>
        <strain evidence="2">TK_41</strain>
    </source>
</reference>
<evidence type="ECO:0000313" key="3">
    <source>
        <dbReference type="Proteomes" id="UP001172673"/>
    </source>
</evidence>
<keyword evidence="3" id="KW-1185">Reference proteome</keyword>
<accession>A0AA39CQZ7</accession>
<feature type="compositionally biased region" description="Low complexity" evidence="1">
    <location>
        <begin position="11"/>
        <end position="22"/>
    </location>
</feature>
<evidence type="ECO:0000256" key="1">
    <source>
        <dbReference type="SAM" id="MobiDB-lite"/>
    </source>
</evidence>
<comment type="caution">
    <text evidence="2">The sequence shown here is derived from an EMBL/GenBank/DDBJ whole genome shotgun (WGS) entry which is preliminary data.</text>
</comment>
<sequence>MSPPLKRPVLSTTASIASGTSSLPATPLDDIPRNLWSRVLSSASSPETSTPELSIDEITSTRLSLDDQAILTSLPRESDRKEAQTHRLLMRTAFGNMWGENNGRFKKMTKRLRNIPSGLFTRKDRRTREVTTPATTHPVSTSDSVLPQLELTTELYIPDTCASSNSANSADSKPALLLDYECKPKGSESYQEEMAKVRL</sequence>
<proteinExistence type="predicted"/>
<name>A0AA39CQZ7_9EURO</name>
<feature type="region of interest" description="Disordered" evidence="1">
    <location>
        <begin position="1"/>
        <end position="28"/>
    </location>
</feature>
<organism evidence="2 3">
    <name type="scientific">Cladophialophora chaetospira</name>
    <dbReference type="NCBI Taxonomy" id="386627"/>
    <lineage>
        <taxon>Eukaryota</taxon>
        <taxon>Fungi</taxon>
        <taxon>Dikarya</taxon>
        <taxon>Ascomycota</taxon>
        <taxon>Pezizomycotina</taxon>
        <taxon>Eurotiomycetes</taxon>
        <taxon>Chaetothyriomycetidae</taxon>
        <taxon>Chaetothyriales</taxon>
        <taxon>Herpotrichiellaceae</taxon>
        <taxon>Cladophialophora</taxon>
    </lineage>
</organism>
<evidence type="ECO:0000313" key="2">
    <source>
        <dbReference type="EMBL" id="KAJ9616763.1"/>
    </source>
</evidence>